<sequence>MNAILQQFSRLGIDWQRSYLNANSEDIYTPLNR</sequence>
<reference evidence="1 2" key="1">
    <citation type="submission" date="2008-07" db="EMBL/GenBank/DDBJ databases">
        <authorList>
            <person name="Tandeau de Marsac N."/>
            <person name="Ferriera S."/>
            <person name="Johnson J."/>
            <person name="Kravitz S."/>
            <person name="Beeson K."/>
            <person name="Sutton G."/>
            <person name="Rogers Y.-H."/>
            <person name="Friedman R."/>
            <person name="Frazier M."/>
            <person name="Venter J.C."/>
        </authorList>
    </citation>
    <scope>NUCLEOTIDE SEQUENCE [LARGE SCALE GENOMIC DNA]</scope>
    <source>
        <strain evidence="1 2">PCC 7420</strain>
    </source>
</reference>
<proteinExistence type="predicted"/>
<dbReference type="AlphaFoldDB" id="B4VN68"/>
<evidence type="ECO:0000313" key="2">
    <source>
        <dbReference type="Proteomes" id="UP000003835"/>
    </source>
</evidence>
<protein>
    <submittedName>
        <fullName evidence="1">Uncharacterized protein</fullName>
    </submittedName>
</protein>
<name>B4VN68_9CYAN</name>
<evidence type="ECO:0000313" key="1">
    <source>
        <dbReference type="EMBL" id="EDX76621.1"/>
    </source>
</evidence>
<dbReference type="EMBL" id="DS989846">
    <property type="protein sequence ID" value="EDX76621.1"/>
    <property type="molecule type" value="Genomic_DNA"/>
</dbReference>
<gene>
    <name evidence="1" type="ORF">MC7420_4877</name>
</gene>
<keyword evidence="2" id="KW-1185">Reference proteome</keyword>
<dbReference type="Proteomes" id="UP000003835">
    <property type="component" value="Unassembled WGS sequence"/>
</dbReference>
<accession>B4VN68</accession>
<organism evidence="1 2">
    <name type="scientific">Coleofasciculus chthonoplastes PCC 7420</name>
    <dbReference type="NCBI Taxonomy" id="118168"/>
    <lineage>
        <taxon>Bacteria</taxon>
        <taxon>Bacillati</taxon>
        <taxon>Cyanobacteriota</taxon>
        <taxon>Cyanophyceae</taxon>
        <taxon>Coleofasciculales</taxon>
        <taxon>Coleofasciculaceae</taxon>
        <taxon>Coleofasciculus</taxon>
    </lineage>
</organism>
<dbReference type="HOGENOM" id="CLU_3381336_0_0_3"/>